<reference evidence="1 2" key="1">
    <citation type="submission" date="2023-03" db="EMBL/GenBank/DDBJ databases">
        <title>Paludisphaera mucosa sp. nov. a novel planctomycete from northern fen.</title>
        <authorList>
            <person name="Ivanova A."/>
        </authorList>
    </citation>
    <scope>NUCLEOTIDE SEQUENCE [LARGE SCALE GENOMIC DNA]</scope>
    <source>
        <strain evidence="1 2">Pla2</strain>
    </source>
</reference>
<comment type="caution">
    <text evidence="1">The sequence shown here is derived from an EMBL/GenBank/DDBJ whole genome shotgun (WGS) entry which is preliminary data.</text>
</comment>
<protein>
    <submittedName>
        <fullName evidence="1">Uncharacterized protein</fullName>
    </submittedName>
</protein>
<sequence length="89" mass="9219">MKPDSQLCPKCGGTMSWGVVRRGPARPGAGGGGLQFVLPGAPTSSNPIQAFRQGLAGEVDDVVYDFAGLTGRRCSACGFLEFYLPGEPS</sequence>
<dbReference type="EMBL" id="JARRAG010000002">
    <property type="protein sequence ID" value="MDG3007604.1"/>
    <property type="molecule type" value="Genomic_DNA"/>
</dbReference>
<proteinExistence type="predicted"/>
<dbReference type="Proteomes" id="UP001216907">
    <property type="component" value="Unassembled WGS sequence"/>
</dbReference>
<dbReference type="RefSeq" id="WP_277863879.1">
    <property type="nucleotide sequence ID" value="NZ_JARRAG010000002.1"/>
</dbReference>
<name>A0ABT6FJD0_9BACT</name>
<evidence type="ECO:0000313" key="1">
    <source>
        <dbReference type="EMBL" id="MDG3007604.1"/>
    </source>
</evidence>
<organism evidence="1 2">
    <name type="scientific">Paludisphaera mucosa</name>
    <dbReference type="NCBI Taxonomy" id="3030827"/>
    <lineage>
        <taxon>Bacteria</taxon>
        <taxon>Pseudomonadati</taxon>
        <taxon>Planctomycetota</taxon>
        <taxon>Planctomycetia</taxon>
        <taxon>Isosphaerales</taxon>
        <taxon>Isosphaeraceae</taxon>
        <taxon>Paludisphaera</taxon>
    </lineage>
</organism>
<gene>
    <name evidence="1" type="ORF">PZE19_27895</name>
</gene>
<accession>A0ABT6FJD0</accession>
<keyword evidence="2" id="KW-1185">Reference proteome</keyword>
<evidence type="ECO:0000313" key="2">
    <source>
        <dbReference type="Proteomes" id="UP001216907"/>
    </source>
</evidence>